<dbReference type="CDD" id="cd02257">
    <property type="entry name" value="Peptidase_C19"/>
    <property type="match status" value="1"/>
</dbReference>
<feature type="region of interest" description="Disordered" evidence="2">
    <location>
        <begin position="1"/>
        <end position="132"/>
    </location>
</feature>
<feature type="compositionally biased region" description="Polar residues" evidence="2">
    <location>
        <begin position="12"/>
        <end position="27"/>
    </location>
</feature>
<gene>
    <name evidence="4" type="ORF">A1O5_13301</name>
</gene>
<dbReference type="HOGENOM" id="CLU_274964_0_0_1"/>
<dbReference type="eggNOG" id="KOG1865">
    <property type="taxonomic scope" value="Eukaryota"/>
</dbReference>
<dbReference type="OrthoDB" id="289038at2759"/>
<feature type="compositionally biased region" description="Acidic residues" evidence="2">
    <location>
        <begin position="1000"/>
        <end position="1028"/>
    </location>
</feature>
<feature type="compositionally biased region" description="Polar residues" evidence="2">
    <location>
        <begin position="1093"/>
        <end position="1106"/>
    </location>
</feature>
<feature type="compositionally biased region" description="Basic and acidic residues" evidence="2">
    <location>
        <begin position="584"/>
        <end position="601"/>
    </location>
</feature>
<dbReference type="Pfam" id="PF00443">
    <property type="entry name" value="UCH"/>
    <property type="match status" value="1"/>
</dbReference>
<feature type="compositionally biased region" description="Polar residues" evidence="2">
    <location>
        <begin position="608"/>
        <end position="628"/>
    </location>
</feature>
<proteinExistence type="predicted"/>
<dbReference type="GeneID" id="19197984"/>
<dbReference type="PROSITE" id="PS50235">
    <property type="entry name" value="USP_3"/>
    <property type="match status" value="1"/>
</dbReference>
<dbReference type="EMBL" id="AMGX01000046">
    <property type="protein sequence ID" value="EXJ53433.1"/>
    <property type="molecule type" value="Genomic_DNA"/>
</dbReference>
<accession>W9VDA3</accession>
<keyword evidence="1" id="KW-0175">Coiled coil</keyword>
<dbReference type="InterPro" id="IPR028889">
    <property type="entry name" value="USP"/>
</dbReference>
<comment type="caution">
    <text evidence="4">The sequence shown here is derived from an EMBL/GenBank/DDBJ whole genome shotgun (WGS) entry which is preliminary data.</text>
</comment>
<dbReference type="GO" id="GO:0016579">
    <property type="term" value="P:protein deubiquitination"/>
    <property type="evidence" value="ECO:0007669"/>
    <property type="project" value="InterPro"/>
</dbReference>
<feature type="coiled-coil region" evidence="1">
    <location>
        <begin position="866"/>
        <end position="900"/>
    </location>
</feature>
<dbReference type="RefSeq" id="XP_007752057.1">
    <property type="nucleotide sequence ID" value="XM_007753867.1"/>
</dbReference>
<feature type="compositionally biased region" description="Polar residues" evidence="2">
    <location>
        <begin position="1125"/>
        <end position="1144"/>
    </location>
</feature>
<sequence>MVATRAQARSRACTSNGPQTVAAQGQARSKAPPKNSRKSKTPAKSHPKHGAAQKTPPKRKAKRETRSKTKASGDSRTKGKPASKAKGCEKEHSAHSGDAEDAQGSAVDPPARGMGIDPIPSPTTSDGLEFHPPLRAPREAIVAARSIIRSDVGNGFKNPGRLCYRNATIVMLLHSNRLMSWIENRHIPNLTGAGLRVKTYSKPQIDALIGLKRGDNQIDDDTETSFLTDYTDVWCELFELSRVYWDESHNKRKTVNAAIEIFWDYVTDPQRDQERIPLAGDMLRTKMKEAREDQCASEFLGWLITLSVDQLRSFIQERVGRYAHRMEEATLTKVANLHDLDIYELLRVTQTQRVRCMQCGSRRNVKTRFSSLVIDNILSLPLAATPISDVPVRLEDCLAKNSRNDIEWLCSDCRRQGLGPDSENQHGAKRNHWKKIYSAPEVLFVQLARFKLMKDRRGNVMYGKDATQVDIPEELDLTPFLERRGEPATTSAIYRLEAIVNHQGDKDRGHYVCYIRRGEIWYVFNDALRVKKISFTDILNHKGGFTPYMLLYERTVQNQEDCLDGDHVEARSGGITGGDAGGDSDARNTEDERDRSNKDGRGGGYQSRDGQSPVNSGAQDGPQSSSAQLKVATEKGPRPGQLFIDIKAGVGRYEFKLPTVVLENYARSTNDNHAVVDMWVRDSEGQTWEVEGSAAFSTRQARERADCTSFIKLKPTLGPGLTLSSTPTRWVECDDQQHFNRAPSADTELDPELLPEVPKHSPNQRLPQTHFLKSDPGTPLVSQRSPSGEGPPFFYQTPSVQAKLREIFNDMELFYQEKIKRDLHSTIVSPYEEEIATMRDLLGWYQELLLQADDPDGIRDYWQRKEAELLDEHQKQRRQIAELQEQIRLLQGQNRVQYNNPGGEVTNPAVKDLNIKGRAGMENVGAGQKRTLDQVDEDVQEVGNEGWTQASAFKRARTTSGIKVEAGADQQLPDNTGYDSRHETELHYDSSGQRLYSSTPEDECEDWYGFGEEDGDKDGDDDGDDNGEDFVQKQHDEEESPLPDYEDMVHPDDDEGYDGSNETSPRQTASWWYTNYAARFAAGHLPSTPKRAMQQTRLPRTTSKPSPLQIRHSPGQGWAGGRLRSSPQYYQTSPAGNNNNHNNVEPSWHVRFDEDGQPHYFFL</sequence>
<dbReference type="InterPro" id="IPR001394">
    <property type="entry name" value="Peptidase_C19_UCH"/>
</dbReference>
<dbReference type="PANTHER" id="PTHR24006">
    <property type="entry name" value="UBIQUITIN CARBOXYL-TERMINAL HYDROLASE"/>
    <property type="match status" value="1"/>
</dbReference>
<dbReference type="GO" id="GO:0005829">
    <property type="term" value="C:cytosol"/>
    <property type="evidence" value="ECO:0007669"/>
    <property type="project" value="TreeGrafter"/>
</dbReference>
<feature type="compositionally biased region" description="Polar residues" evidence="2">
    <location>
        <begin position="990"/>
        <end position="999"/>
    </location>
</feature>
<name>W9VDA3_9EURO</name>
<feature type="region of interest" description="Disordered" evidence="2">
    <location>
        <begin position="566"/>
        <end position="634"/>
    </location>
</feature>
<feature type="compositionally biased region" description="Basic and acidic residues" evidence="2">
    <location>
        <begin position="64"/>
        <end position="77"/>
    </location>
</feature>
<dbReference type="SUPFAM" id="SSF54001">
    <property type="entry name" value="Cysteine proteinases"/>
    <property type="match status" value="1"/>
</dbReference>
<dbReference type="InterPro" id="IPR038765">
    <property type="entry name" value="Papain-like_cys_pep_sf"/>
</dbReference>
<dbReference type="Proteomes" id="UP000019471">
    <property type="component" value="Unassembled WGS sequence"/>
</dbReference>
<organism evidence="4 5">
    <name type="scientific">Cladophialophora psammophila CBS 110553</name>
    <dbReference type="NCBI Taxonomy" id="1182543"/>
    <lineage>
        <taxon>Eukaryota</taxon>
        <taxon>Fungi</taxon>
        <taxon>Dikarya</taxon>
        <taxon>Ascomycota</taxon>
        <taxon>Pezizomycotina</taxon>
        <taxon>Eurotiomycetes</taxon>
        <taxon>Chaetothyriomycetidae</taxon>
        <taxon>Chaetothyriales</taxon>
        <taxon>Herpotrichiellaceae</taxon>
        <taxon>Cladophialophora</taxon>
    </lineage>
</organism>
<feature type="region of interest" description="Disordered" evidence="2">
    <location>
        <begin position="759"/>
        <end position="792"/>
    </location>
</feature>
<dbReference type="PROSITE" id="PS00973">
    <property type="entry name" value="USP_2"/>
    <property type="match status" value="1"/>
</dbReference>
<dbReference type="AlphaFoldDB" id="W9VDA3"/>
<evidence type="ECO:0000256" key="2">
    <source>
        <dbReference type="SAM" id="MobiDB-lite"/>
    </source>
</evidence>
<feature type="compositionally biased region" description="Acidic residues" evidence="2">
    <location>
        <begin position="1037"/>
        <end position="1057"/>
    </location>
</feature>
<feature type="compositionally biased region" description="Basic and acidic residues" evidence="2">
    <location>
        <begin position="979"/>
        <end position="988"/>
    </location>
</feature>
<keyword evidence="5" id="KW-1185">Reference proteome</keyword>
<evidence type="ECO:0000313" key="4">
    <source>
        <dbReference type="EMBL" id="EXJ53433.1"/>
    </source>
</evidence>
<feature type="compositionally biased region" description="Basic and acidic residues" evidence="2">
    <location>
        <begin position="86"/>
        <end position="98"/>
    </location>
</feature>
<feature type="region of interest" description="Disordered" evidence="2">
    <location>
        <begin position="964"/>
        <end position="1066"/>
    </location>
</feature>
<dbReference type="InterPro" id="IPR018200">
    <property type="entry name" value="USP_CS"/>
</dbReference>
<reference evidence="4 5" key="1">
    <citation type="submission" date="2013-03" db="EMBL/GenBank/DDBJ databases">
        <title>The Genome Sequence of Cladophialophora psammophila CBS 110553.</title>
        <authorList>
            <consortium name="The Broad Institute Genomics Platform"/>
            <person name="Cuomo C."/>
            <person name="de Hoog S."/>
            <person name="Gorbushina A."/>
            <person name="Walker B."/>
            <person name="Young S.K."/>
            <person name="Zeng Q."/>
            <person name="Gargeya S."/>
            <person name="Fitzgerald M."/>
            <person name="Haas B."/>
            <person name="Abouelleil A."/>
            <person name="Allen A.W."/>
            <person name="Alvarado L."/>
            <person name="Arachchi H.M."/>
            <person name="Berlin A.M."/>
            <person name="Chapman S.B."/>
            <person name="Gainer-Dewar J."/>
            <person name="Goldberg J."/>
            <person name="Griggs A."/>
            <person name="Gujja S."/>
            <person name="Hansen M."/>
            <person name="Howarth C."/>
            <person name="Imamovic A."/>
            <person name="Ireland A."/>
            <person name="Larimer J."/>
            <person name="McCowan C."/>
            <person name="Murphy C."/>
            <person name="Pearson M."/>
            <person name="Poon T.W."/>
            <person name="Priest M."/>
            <person name="Roberts A."/>
            <person name="Saif S."/>
            <person name="Shea T."/>
            <person name="Sisk P."/>
            <person name="Sykes S."/>
            <person name="Wortman J."/>
            <person name="Nusbaum C."/>
            <person name="Birren B."/>
        </authorList>
    </citation>
    <scope>NUCLEOTIDE SEQUENCE [LARGE SCALE GENOMIC DNA]</scope>
    <source>
        <strain evidence="4 5">CBS 110553</strain>
    </source>
</reference>
<evidence type="ECO:0000256" key="1">
    <source>
        <dbReference type="SAM" id="Coils"/>
    </source>
</evidence>
<feature type="domain" description="USP" evidence="3">
    <location>
        <begin position="154"/>
        <end position="555"/>
    </location>
</feature>
<evidence type="ECO:0000259" key="3">
    <source>
        <dbReference type="PROSITE" id="PS50235"/>
    </source>
</evidence>
<evidence type="ECO:0000313" key="5">
    <source>
        <dbReference type="Proteomes" id="UP000019471"/>
    </source>
</evidence>
<dbReference type="Gene3D" id="3.90.70.10">
    <property type="entry name" value="Cysteine proteinases"/>
    <property type="match status" value="1"/>
</dbReference>
<dbReference type="GO" id="GO:0004843">
    <property type="term" value="F:cysteine-type deubiquitinase activity"/>
    <property type="evidence" value="ECO:0007669"/>
    <property type="project" value="InterPro"/>
</dbReference>
<feature type="compositionally biased region" description="Basic residues" evidence="2">
    <location>
        <begin position="35"/>
        <end position="63"/>
    </location>
</feature>
<dbReference type="InterPro" id="IPR050164">
    <property type="entry name" value="Peptidase_C19"/>
</dbReference>
<protein>
    <recommendedName>
        <fullName evidence="3">USP domain-containing protein</fullName>
    </recommendedName>
</protein>
<dbReference type="STRING" id="1182543.W9VDA3"/>
<dbReference type="GO" id="GO:0005634">
    <property type="term" value="C:nucleus"/>
    <property type="evidence" value="ECO:0007669"/>
    <property type="project" value="TreeGrafter"/>
</dbReference>
<feature type="region of interest" description="Disordered" evidence="2">
    <location>
        <begin position="1084"/>
        <end position="1144"/>
    </location>
</feature>